<keyword evidence="3" id="KW-1185">Reference proteome</keyword>
<name>A0A9P3UQG5_LYOSH</name>
<feature type="region of interest" description="Disordered" evidence="1">
    <location>
        <begin position="53"/>
        <end position="93"/>
    </location>
</feature>
<dbReference type="AlphaFoldDB" id="A0A9P3UQG5"/>
<dbReference type="Proteomes" id="UP001063166">
    <property type="component" value="Unassembled WGS sequence"/>
</dbReference>
<gene>
    <name evidence="2" type="ORF">LshimejAT787_0904620</name>
</gene>
<organism evidence="2 3">
    <name type="scientific">Lyophyllum shimeji</name>
    <name type="common">Hon-shimeji</name>
    <name type="synonym">Tricholoma shimeji</name>
    <dbReference type="NCBI Taxonomy" id="47721"/>
    <lineage>
        <taxon>Eukaryota</taxon>
        <taxon>Fungi</taxon>
        <taxon>Dikarya</taxon>
        <taxon>Basidiomycota</taxon>
        <taxon>Agaricomycotina</taxon>
        <taxon>Agaricomycetes</taxon>
        <taxon>Agaricomycetidae</taxon>
        <taxon>Agaricales</taxon>
        <taxon>Tricholomatineae</taxon>
        <taxon>Lyophyllaceae</taxon>
        <taxon>Lyophyllum</taxon>
    </lineage>
</organism>
<evidence type="ECO:0000313" key="2">
    <source>
        <dbReference type="EMBL" id="GLB41247.1"/>
    </source>
</evidence>
<feature type="compositionally biased region" description="Basic and acidic residues" evidence="1">
    <location>
        <begin position="73"/>
        <end position="87"/>
    </location>
</feature>
<accession>A0A9P3UQG5</accession>
<sequence>MRGCSTGRVASRLRKETDLFVAVTSRRGCQVNTTELGLVRSSTEASECHNHVNDTLPAHNLSSRDRHRFSKQKSSERKIPPDQDKSTRGPSLSHSFWTAIFPKRVNCP</sequence>
<protein>
    <submittedName>
        <fullName evidence="2">Uncharacterized protein</fullName>
    </submittedName>
</protein>
<evidence type="ECO:0000313" key="3">
    <source>
        <dbReference type="Proteomes" id="UP001063166"/>
    </source>
</evidence>
<evidence type="ECO:0000256" key="1">
    <source>
        <dbReference type="SAM" id="MobiDB-lite"/>
    </source>
</evidence>
<proteinExistence type="predicted"/>
<reference evidence="2" key="1">
    <citation type="submission" date="2022-07" db="EMBL/GenBank/DDBJ databases">
        <title>The genome of Lyophyllum shimeji provides insight into the initial evolution of ectomycorrhizal fungal genome.</title>
        <authorList>
            <person name="Kobayashi Y."/>
            <person name="Shibata T."/>
            <person name="Hirakawa H."/>
            <person name="Shigenobu S."/>
            <person name="Nishiyama T."/>
            <person name="Yamada A."/>
            <person name="Hasebe M."/>
            <person name="Kawaguchi M."/>
        </authorList>
    </citation>
    <scope>NUCLEOTIDE SEQUENCE</scope>
    <source>
        <strain evidence="2">AT787</strain>
    </source>
</reference>
<dbReference type="EMBL" id="BRPK01000009">
    <property type="protein sequence ID" value="GLB41247.1"/>
    <property type="molecule type" value="Genomic_DNA"/>
</dbReference>
<comment type="caution">
    <text evidence="2">The sequence shown here is derived from an EMBL/GenBank/DDBJ whole genome shotgun (WGS) entry which is preliminary data.</text>
</comment>